<dbReference type="AlphaFoldDB" id="A0A166QQR0"/>
<evidence type="ECO:0000256" key="1">
    <source>
        <dbReference type="SAM" id="MobiDB-lite"/>
    </source>
</evidence>
<reference evidence="2 3" key="1">
    <citation type="journal article" date="2016" name="Mol. Biol. Evol.">
        <title>Comparative Genomics of Early-Diverging Mushroom-Forming Fungi Provides Insights into the Origins of Lignocellulose Decay Capabilities.</title>
        <authorList>
            <person name="Nagy L.G."/>
            <person name="Riley R."/>
            <person name="Tritt A."/>
            <person name="Adam C."/>
            <person name="Daum C."/>
            <person name="Floudas D."/>
            <person name="Sun H."/>
            <person name="Yadav J.S."/>
            <person name="Pangilinan J."/>
            <person name="Larsson K.H."/>
            <person name="Matsuura K."/>
            <person name="Barry K."/>
            <person name="Labutti K."/>
            <person name="Kuo R."/>
            <person name="Ohm R.A."/>
            <person name="Bhattacharya S.S."/>
            <person name="Shirouzu T."/>
            <person name="Yoshinaga Y."/>
            <person name="Martin F.M."/>
            <person name="Grigoriev I.V."/>
            <person name="Hibbett D.S."/>
        </authorList>
    </citation>
    <scope>NUCLEOTIDE SEQUENCE [LARGE SCALE GENOMIC DNA]</scope>
    <source>
        <strain evidence="2 3">CBS 109695</strain>
    </source>
</reference>
<evidence type="ECO:0000313" key="2">
    <source>
        <dbReference type="EMBL" id="KZP27432.1"/>
    </source>
</evidence>
<evidence type="ECO:0000313" key="3">
    <source>
        <dbReference type="Proteomes" id="UP000076532"/>
    </source>
</evidence>
<keyword evidence="3" id="KW-1185">Reference proteome</keyword>
<gene>
    <name evidence="2" type="ORF">FIBSPDRAFT_886653</name>
</gene>
<accession>A0A166QQR0</accession>
<protein>
    <submittedName>
        <fullName evidence="2">Uncharacterized protein</fullName>
    </submittedName>
</protein>
<dbReference type="EMBL" id="KV417509">
    <property type="protein sequence ID" value="KZP27432.1"/>
    <property type="molecule type" value="Genomic_DNA"/>
</dbReference>
<feature type="region of interest" description="Disordered" evidence="1">
    <location>
        <begin position="79"/>
        <end position="107"/>
    </location>
</feature>
<organism evidence="2 3">
    <name type="scientific">Athelia psychrophila</name>
    <dbReference type="NCBI Taxonomy" id="1759441"/>
    <lineage>
        <taxon>Eukaryota</taxon>
        <taxon>Fungi</taxon>
        <taxon>Dikarya</taxon>
        <taxon>Basidiomycota</taxon>
        <taxon>Agaricomycotina</taxon>
        <taxon>Agaricomycetes</taxon>
        <taxon>Agaricomycetidae</taxon>
        <taxon>Atheliales</taxon>
        <taxon>Atheliaceae</taxon>
        <taxon>Athelia</taxon>
    </lineage>
</organism>
<dbReference type="Proteomes" id="UP000076532">
    <property type="component" value="Unassembled WGS sequence"/>
</dbReference>
<name>A0A166QQR0_9AGAM</name>
<proteinExistence type="predicted"/>
<sequence length="194" mass="21843">MSAPCSVNIIQILSDRQYDQDEGNGVIGEMREVVGGAGAVDAGKLHGWWSRGVAWWRRSLRMAQHLNVIPYWYRRTRRGRGPRRGGGARDVGEEGGRTSYQPKAERKHYEGNKYGTNKCTANEVLNESMLMNFLQILSDLQHSLVEKLLSQTPALERLTAGATILGHTFQEVKDTEVMYKGVTVSKKLYLNIMC</sequence>